<feature type="region of interest" description="Disordered" evidence="5">
    <location>
        <begin position="378"/>
        <end position="421"/>
    </location>
</feature>
<feature type="compositionally biased region" description="Polar residues" evidence="5">
    <location>
        <begin position="101"/>
        <end position="112"/>
    </location>
</feature>
<evidence type="ECO:0000259" key="6">
    <source>
        <dbReference type="Pfam" id="PF05182"/>
    </source>
</evidence>
<organism evidence="7 8">
    <name type="scientific">Ceratopteris richardii</name>
    <name type="common">Triangle waterfern</name>
    <dbReference type="NCBI Taxonomy" id="49495"/>
    <lineage>
        <taxon>Eukaryota</taxon>
        <taxon>Viridiplantae</taxon>
        <taxon>Streptophyta</taxon>
        <taxon>Embryophyta</taxon>
        <taxon>Tracheophyta</taxon>
        <taxon>Polypodiopsida</taxon>
        <taxon>Polypodiidae</taxon>
        <taxon>Polypodiales</taxon>
        <taxon>Pteridineae</taxon>
        <taxon>Pteridaceae</taxon>
        <taxon>Parkerioideae</taxon>
        <taxon>Ceratopteris</taxon>
    </lineage>
</organism>
<reference evidence="7" key="1">
    <citation type="submission" date="2021-08" db="EMBL/GenBank/DDBJ databases">
        <title>WGS assembly of Ceratopteris richardii.</title>
        <authorList>
            <person name="Marchant D.B."/>
            <person name="Chen G."/>
            <person name="Jenkins J."/>
            <person name="Shu S."/>
            <person name="Leebens-Mack J."/>
            <person name="Grimwood J."/>
            <person name="Schmutz J."/>
            <person name="Soltis P."/>
            <person name="Soltis D."/>
            <person name="Chen Z.-H."/>
        </authorList>
    </citation>
    <scope>NUCLEOTIDE SEQUENCE</scope>
    <source>
        <strain evidence="7">Whitten #5841</strain>
        <tissue evidence="7">Leaf</tissue>
    </source>
</reference>
<accession>A0A8T2UXR8</accession>
<dbReference type="PANTHER" id="PTHR36884:SF4">
    <property type="entry name" value="FIP1[III]-LIKE PROTEIN"/>
    <property type="match status" value="1"/>
</dbReference>
<dbReference type="GO" id="GO:0006397">
    <property type="term" value="P:mRNA processing"/>
    <property type="evidence" value="ECO:0007669"/>
    <property type="project" value="UniProtKB-KW"/>
</dbReference>
<dbReference type="GO" id="GO:0003723">
    <property type="term" value="F:RNA binding"/>
    <property type="evidence" value="ECO:0007669"/>
    <property type="project" value="TreeGrafter"/>
</dbReference>
<evidence type="ECO:0000256" key="2">
    <source>
        <dbReference type="ARBA" id="ARBA00007459"/>
    </source>
</evidence>
<dbReference type="PANTHER" id="PTHR36884">
    <property type="entry name" value="FIP1[III]-LIKE PROTEIN"/>
    <property type="match status" value="1"/>
</dbReference>
<evidence type="ECO:0000256" key="5">
    <source>
        <dbReference type="SAM" id="MobiDB-lite"/>
    </source>
</evidence>
<proteinExistence type="inferred from homology"/>
<dbReference type="GO" id="GO:0016607">
    <property type="term" value="C:nuclear speck"/>
    <property type="evidence" value="ECO:0007669"/>
    <property type="project" value="TreeGrafter"/>
</dbReference>
<evidence type="ECO:0000256" key="3">
    <source>
        <dbReference type="ARBA" id="ARBA00022664"/>
    </source>
</evidence>
<evidence type="ECO:0000313" key="7">
    <source>
        <dbReference type="EMBL" id="KAH7441011.1"/>
    </source>
</evidence>
<comment type="similarity">
    <text evidence="2">Belongs to the FIP1 family.</text>
</comment>
<feature type="region of interest" description="Disordered" evidence="5">
    <location>
        <begin position="1129"/>
        <end position="1156"/>
    </location>
</feature>
<dbReference type="InterPro" id="IPR007854">
    <property type="entry name" value="Fip1_dom"/>
</dbReference>
<feature type="region of interest" description="Disordered" evidence="5">
    <location>
        <begin position="764"/>
        <end position="785"/>
    </location>
</feature>
<keyword evidence="4" id="KW-0539">Nucleus</keyword>
<feature type="compositionally biased region" description="Basic and acidic residues" evidence="5">
    <location>
        <begin position="1138"/>
        <end position="1156"/>
    </location>
</feature>
<feature type="compositionally biased region" description="Basic and acidic residues" evidence="5">
    <location>
        <begin position="487"/>
        <end position="496"/>
    </location>
</feature>
<feature type="region of interest" description="Disordered" evidence="5">
    <location>
        <begin position="158"/>
        <end position="180"/>
    </location>
</feature>
<dbReference type="OrthoDB" id="1917198at2759"/>
<keyword evidence="3" id="KW-0507">mRNA processing</keyword>
<dbReference type="Pfam" id="PF05182">
    <property type="entry name" value="Fip1"/>
    <property type="match status" value="1"/>
</dbReference>
<feature type="domain" description="Pre-mRNA polyadenylation factor Fip1" evidence="6">
    <location>
        <begin position="278"/>
        <end position="318"/>
    </location>
</feature>
<feature type="compositionally biased region" description="Polar residues" evidence="5">
    <location>
        <begin position="396"/>
        <end position="406"/>
    </location>
</feature>
<keyword evidence="8" id="KW-1185">Reference proteome</keyword>
<feature type="region of interest" description="Disordered" evidence="5">
    <location>
        <begin position="87"/>
        <end position="117"/>
    </location>
</feature>
<comment type="subcellular location">
    <subcellularLocation>
        <location evidence="1">Nucleus</location>
    </subcellularLocation>
</comment>
<evidence type="ECO:0000256" key="4">
    <source>
        <dbReference type="ARBA" id="ARBA00023242"/>
    </source>
</evidence>
<feature type="region of interest" description="Disordered" evidence="5">
    <location>
        <begin position="476"/>
        <end position="502"/>
    </location>
</feature>
<sequence length="1316" mass="146457">MAMAACAEDEFGKLFGDIDVGDIHALRGYGSVRWSVDDESDTSIDTPSGKVVPEEGISEPDANGCHPCLSPAKVNLDAPSVRISPNTDCQAQSIGKGGNDAQDTGLHSNTVETDSDDDLNIVLNPSQECPDVGSPDESEDGEDFVVLTGNEVAGKEWSEDFSTPVGDGAPPNLGGEQKPGRIIARSAPSGKTTGLHPRTDYGAQTYRRHYKYIRTRDSDKERPNLNGIHMMPPSSKSIYSKYDRLGSQGVIASHRFAGRTSAARGVEYVLPFNKTVFDVDIDAFKEKPWRHSGVDVSDYFNFGLDESGWKKYCKELAQFCLEKTTYSKINVYEGGYTGKLKAWDIQEEGHHHRQHTTEGSGELRDSDAILLIKEEDDSPQMHSEDHHTDVQDSCKAPSSSSPNLKNTSKHKLQMQDRKKFSVNHRRETTQKGLESIVQEYLGVKSKVKGTAAVASRSKTSGPVVPRVKLPIKIKRDKVTCKKSRSSSLKDRSDSGHQHSVPPTLLQSCENMQFADYIISEDQVLNAATRSNADKFGMKLGLKRVTHHAVSDQACKKRRVDSHQANHGWHHASLLIKRLSRMDNLKNSAAYGGKSEAKQLRIHSTIDTLSKSPGRILHGSSKENTLENASMQQHREVEKDQCIKKKGTANEGSKDVLEEIPSECIREKSKEKLKGKKSKKHQECKELVKSKKKVHLPGCPHLKKLAAKRSLALPVENMPTATLVSKYNDLLLKGDVDYSFENIKNENVEKNSKIYKSYLSKQRTKEKRFSDKSHTHLSGTGIEGNPEGMIRRALTKETPQKKNLEMADTYHTSVSTGKDSKDLIVQANTKTLDCPHVGIKDHGQSPRDNVMNLRKAMKALRGKKKSGKHRLQQEMSTNIIAQMPVNGNYPTLANDYTQGSKVIIKETRDHPTHKEMDLQPCIEYKIETLSNAQLANGHGNARKHFGDNTSKVISGIGQLDSRHNDGMIIDLLLANGQGCKKKARKILHRSSLNNLKTQRPTLKDQNLVSNTTNLNAGNHSELFKHISAAALSDNQQDKVRLTTKNDTVRRMECPTTKAAGRDCDMNNHVSNSNICLHSSGTEHFPEKVVGDVRPSDTFTGARRGHSYDGCDREHGRDNLSVLNEAAVKAYSDVSDSSQDEGKQRGRSKFERWKTHSEKHKLDMTSAQSGLHDGSRISFSRKILCQKLGRCSKESVISELAVSNIKVNDEADNLPLQVSENCKSSRNGLVKMNAVTNKGKVFPKNCRAVEKQALPLQHLEHFMAKLEKRRERFNLTTEEEGLLKKSAEHLLQTERQCMKIDRPPRKRPWGSTSCSLVT</sequence>
<feature type="compositionally biased region" description="Basic and acidic residues" evidence="5">
    <location>
        <begin position="382"/>
        <end position="392"/>
    </location>
</feature>
<dbReference type="Proteomes" id="UP000825935">
    <property type="component" value="Chromosome 3"/>
</dbReference>
<name>A0A8T2UXR8_CERRI</name>
<gene>
    <name evidence="7" type="ORF">KP509_03G021000</name>
</gene>
<dbReference type="InterPro" id="IPR044976">
    <property type="entry name" value="FIPS5/FIPS3-like"/>
</dbReference>
<dbReference type="EMBL" id="CM035408">
    <property type="protein sequence ID" value="KAH7441011.1"/>
    <property type="molecule type" value="Genomic_DNA"/>
</dbReference>
<comment type="caution">
    <text evidence="7">The sequence shown here is derived from an EMBL/GenBank/DDBJ whole genome shotgun (WGS) entry which is preliminary data.</text>
</comment>
<evidence type="ECO:0000256" key="1">
    <source>
        <dbReference type="ARBA" id="ARBA00004123"/>
    </source>
</evidence>
<protein>
    <recommendedName>
        <fullName evidence="6">Pre-mRNA polyadenylation factor Fip1 domain-containing protein</fullName>
    </recommendedName>
</protein>
<evidence type="ECO:0000313" key="8">
    <source>
        <dbReference type="Proteomes" id="UP000825935"/>
    </source>
</evidence>